<evidence type="ECO:0000256" key="2">
    <source>
        <dbReference type="ARBA" id="ARBA00023002"/>
    </source>
</evidence>
<protein>
    <submittedName>
        <fullName evidence="5">Aldehyde dehydrogenase yfmT</fullName>
        <ecNumber evidence="5">1.2.1.3</ecNumber>
    </submittedName>
</protein>
<comment type="similarity">
    <text evidence="1">Belongs to the aldehyde dehydrogenase family.</text>
</comment>
<feature type="domain" description="Aldehyde dehydrogenase" evidence="4">
    <location>
        <begin position="22"/>
        <end position="478"/>
    </location>
</feature>
<dbReference type="FunFam" id="3.40.309.10:FF:000009">
    <property type="entry name" value="Aldehyde dehydrogenase A"/>
    <property type="match status" value="1"/>
</dbReference>
<dbReference type="InterPro" id="IPR016162">
    <property type="entry name" value="Ald_DH_N"/>
</dbReference>
<keyword evidence="3" id="KW-0520">NAD</keyword>
<dbReference type="FunFam" id="3.40.605.10:FF:000063">
    <property type="entry name" value="Succinate-semialdehyde dehydrogenase, mitochondrial"/>
    <property type="match status" value="1"/>
</dbReference>
<dbReference type="CDD" id="cd07150">
    <property type="entry name" value="ALDH_VaniDH_like"/>
    <property type="match status" value="1"/>
</dbReference>
<organism evidence="5 6">
    <name type="scientific">Planktomarina temperata RCA23</name>
    <dbReference type="NCBI Taxonomy" id="666509"/>
    <lineage>
        <taxon>Bacteria</taxon>
        <taxon>Pseudomonadati</taxon>
        <taxon>Pseudomonadota</taxon>
        <taxon>Alphaproteobacteria</taxon>
        <taxon>Rhodobacterales</taxon>
        <taxon>Paracoccaceae</taxon>
        <taxon>Planktomarina</taxon>
    </lineage>
</organism>
<dbReference type="GO" id="GO:0004029">
    <property type="term" value="F:aldehyde dehydrogenase (NAD+) activity"/>
    <property type="evidence" value="ECO:0007669"/>
    <property type="project" value="UniProtKB-EC"/>
</dbReference>
<dbReference type="PANTHER" id="PTHR42986:SF1">
    <property type="entry name" value="BENZALDEHYDE DEHYDROGENASE YFMT"/>
    <property type="match status" value="1"/>
</dbReference>
<name>A0AAN0RHL7_9RHOB</name>
<dbReference type="AlphaFoldDB" id="A0AAN0RHL7"/>
<evidence type="ECO:0000259" key="4">
    <source>
        <dbReference type="Pfam" id="PF00171"/>
    </source>
</evidence>
<dbReference type="EMBL" id="CP003984">
    <property type="protein sequence ID" value="AII86384.1"/>
    <property type="molecule type" value="Genomic_DNA"/>
</dbReference>
<evidence type="ECO:0000256" key="1">
    <source>
        <dbReference type="ARBA" id="ARBA00009986"/>
    </source>
</evidence>
<evidence type="ECO:0000313" key="5">
    <source>
        <dbReference type="EMBL" id="AII86384.1"/>
    </source>
</evidence>
<sequence>MLDSTHTAENIKGLFINGQWQQTSGHFDDLNPSDGQVWARVPNASVTETKQAIDAAQQAFPAWSALKFQERAEYMLKIAAAIERKADQFVNAAQFEGGGWYGKGIYETKAMPEIFKAAAALCYAPIGEILPSLNGKVSQAIRTPMGVIGVISPWNVPGILAARPFSFAMAMGNTIVLKPSEETPYMGGIFFAEVMEEVGLPPGVFNVITCSRDNVASVGDEMVDNPTVKGVAFTGSTAVGRRIAAKCGAHLKKACIELGGKDSLIVLDDADMDRATSAASFGAFMHQGQVCMSVEKILVQDSVYDSFMQGFVARAAKLKTGNVADKSNVIGPLINDRQAEHVKSQLQDALAKGAKLALGGTVNGRFVEPTILTHVNPSMDIWRDETFGPVAIVSRFHTDAEAIAMNNDTEYGLSCGIITRNEHRAIDMAQSLETGMCHVNCAPINDEAHAPFGGTKASGLGRYGGRWSLESFSETRWITLDRGQKPFPPVF</sequence>
<dbReference type="InterPro" id="IPR016161">
    <property type="entry name" value="Ald_DH/histidinol_DH"/>
</dbReference>
<dbReference type="InterPro" id="IPR016163">
    <property type="entry name" value="Ald_DH_C"/>
</dbReference>
<dbReference type="Gene3D" id="3.40.309.10">
    <property type="entry name" value="Aldehyde Dehydrogenase, Chain A, domain 2"/>
    <property type="match status" value="1"/>
</dbReference>
<dbReference type="InterPro" id="IPR015590">
    <property type="entry name" value="Aldehyde_DH_dom"/>
</dbReference>
<dbReference type="SUPFAM" id="SSF53720">
    <property type="entry name" value="ALDH-like"/>
    <property type="match status" value="1"/>
</dbReference>
<dbReference type="Pfam" id="PF00171">
    <property type="entry name" value="Aldedh"/>
    <property type="match status" value="1"/>
</dbReference>
<dbReference type="RefSeq" id="WP_052377032.1">
    <property type="nucleotide sequence ID" value="NZ_CP003984.1"/>
</dbReference>
<keyword evidence="6" id="KW-1185">Reference proteome</keyword>
<accession>A0AAN0RHL7</accession>
<dbReference type="EC" id="1.2.1.3" evidence="5"/>
<evidence type="ECO:0000313" key="6">
    <source>
        <dbReference type="Proteomes" id="UP000028680"/>
    </source>
</evidence>
<dbReference type="KEGG" id="ptp:RCA23_c08280"/>
<dbReference type="Proteomes" id="UP000028680">
    <property type="component" value="Chromosome"/>
</dbReference>
<proteinExistence type="inferred from homology"/>
<gene>
    <name evidence="5" type="ORF">RCA23_c08280</name>
</gene>
<keyword evidence="2 5" id="KW-0560">Oxidoreductase</keyword>
<reference evidence="5 6" key="1">
    <citation type="journal article" date="2014" name="ISME J.">
        <title>Adaptation of an abundant Roseobacter RCA organism to pelagic systems revealed by genomic and transcriptomic analyses.</title>
        <authorList>
            <person name="Voget S."/>
            <person name="Wemheuer B."/>
            <person name="Brinkhoff T."/>
            <person name="Vollmers J."/>
            <person name="Dietrich S."/>
            <person name="Giebel H.A."/>
            <person name="Beardsley C."/>
            <person name="Sardemann C."/>
            <person name="Bakenhus I."/>
            <person name="Billerbeck S."/>
            <person name="Daniel R."/>
            <person name="Simon M."/>
        </authorList>
    </citation>
    <scope>NUCLEOTIDE SEQUENCE [LARGE SCALE GENOMIC DNA]</scope>
    <source>
        <strain evidence="5 6">RCA23</strain>
    </source>
</reference>
<evidence type="ECO:0000256" key="3">
    <source>
        <dbReference type="ARBA" id="ARBA00023027"/>
    </source>
</evidence>
<dbReference type="Gene3D" id="3.40.605.10">
    <property type="entry name" value="Aldehyde Dehydrogenase, Chain A, domain 1"/>
    <property type="match status" value="1"/>
</dbReference>
<dbReference type="PANTHER" id="PTHR42986">
    <property type="entry name" value="BENZALDEHYDE DEHYDROGENASE YFMT"/>
    <property type="match status" value="1"/>
</dbReference>